<protein>
    <submittedName>
        <fullName evidence="1">Uncharacterized protein</fullName>
    </submittedName>
</protein>
<sequence length="70" mass="7724">MWGSEEDGKVEFERGCEDGCGRVRGDLKISLNCYVDTWHTSGSVVTENTECNTKMDLTCGQRVGGCMGRK</sequence>
<evidence type="ECO:0000313" key="1">
    <source>
        <dbReference type="EMBL" id="EGO22112.1"/>
    </source>
</evidence>
<gene>
    <name evidence="1" type="ORF">SERLADRAFT_472459</name>
</gene>
<dbReference type="EMBL" id="GL945437">
    <property type="protein sequence ID" value="EGO22112.1"/>
    <property type="molecule type" value="Genomic_DNA"/>
</dbReference>
<dbReference type="RefSeq" id="XP_007320650.1">
    <property type="nucleotide sequence ID" value="XM_007320588.1"/>
</dbReference>
<dbReference type="GeneID" id="18820133"/>
<dbReference type="KEGG" id="sla:SERLADRAFT_472459"/>
<dbReference type="Proteomes" id="UP000008064">
    <property type="component" value="Unassembled WGS sequence"/>
</dbReference>
<proteinExistence type="predicted"/>
<accession>F8P3L3</accession>
<reference evidence="1" key="1">
    <citation type="submission" date="2011-04" db="EMBL/GenBank/DDBJ databases">
        <title>Evolution of plant cell wall degrading machinery underlies the functional diversity of forest fungi.</title>
        <authorList>
            <consortium name="US DOE Joint Genome Institute (JGI-PGF)"/>
            <person name="Eastwood D.C."/>
            <person name="Floudas D."/>
            <person name="Binder M."/>
            <person name="Majcherczyk A."/>
            <person name="Schneider P."/>
            <person name="Aerts A."/>
            <person name="Asiegbu F.O."/>
            <person name="Baker S.E."/>
            <person name="Barry K."/>
            <person name="Bendiksby M."/>
            <person name="Blumentritt M."/>
            <person name="Coutinho P.M."/>
            <person name="Cullen D."/>
            <person name="Cullen D."/>
            <person name="Gathman A."/>
            <person name="Goodell B."/>
            <person name="Henrissat B."/>
            <person name="Ihrmark K."/>
            <person name="Kauserud H."/>
            <person name="Kohler A."/>
            <person name="LaButti K."/>
            <person name="Lapidus A."/>
            <person name="Lavin J.L."/>
            <person name="Lee Y.-H."/>
            <person name="Lindquist E."/>
            <person name="Lilly W."/>
            <person name="Lucas S."/>
            <person name="Morin E."/>
            <person name="Murat C."/>
            <person name="Oguiza J.A."/>
            <person name="Park J."/>
            <person name="Pisabarro A.G."/>
            <person name="Riley R."/>
            <person name="Rosling A."/>
            <person name="Salamov A."/>
            <person name="Schmidt O."/>
            <person name="Schmutz J."/>
            <person name="Skrede I."/>
            <person name="Stenlid J."/>
            <person name="Wiebenga A."/>
            <person name="Xie X."/>
            <person name="Kues U."/>
            <person name="Hibbett D.S."/>
            <person name="Hoffmeister D."/>
            <person name="Hogberg N."/>
            <person name="Martin F."/>
            <person name="Grigoriev I.V."/>
            <person name="Watkinson S.C."/>
        </authorList>
    </citation>
    <scope>NUCLEOTIDE SEQUENCE</scope>
    <source>
        <strain evidence="1">S7.9</strain>
    </source>
</reference>
<dbReference type="HOGENOM" id="CLU_2759386_0_0_1"/>
<name>F8P3L3_SERL9</name>
<organism>
    <name type="scientific">Serpula lacrymans var. lacrymans (strain S7.9)</name>
    <name type="common">Dry rot fungus</name>
    <dbReference type="NCBI Taxonomy" id="578457"/>
    <lineage>
        <taxon>Eukaryota</taxon>
        <taxon>Fungi</taxon>
        <taxon>Dikarya</taxon>
        <taxon>Basidiomycota</taxon>
        <taxon>Agaricomycotina</taxon>
        <taxon>Agaricomycetes</taxon>
        <taxon>Agaricomycetidae</taxon>
        <taxon>Boletales</taxon>
        <taxon>Coniophorineae</taxon>
        <taxon>Serpulaceae</taxon>
        <taxon>Serpula</taxon>
    </lineage>
</organism>
<dbReference type="AlphaFoldDB" id="F8P3L3"/>